<dbReference type="InterPro" id="IPR000595">
    <property type="entry name" value="cNMP-bd_dom"/>
</dbReference>
<dbReference type="GO" id="GO:0005829">
    <property type="term" value="C:cytosol"/>
    <property type="evidence" value="ECO:0007669"/>
    <property type="project" value="TreeGrafter"/>
</dbReference>
<dbReference type="PANTHER" id="PTHR24567:SF74">
    <property type="entry name" value="HTH-TYPE TRANSCRIPTIONAL REGULATOR ARCR"/>
    <property type="match status" value="1"/>
</dbReference>
<dbReference type="InParanoid" id="A0A7X0MYW9"/>
<dbReference type="InterPro" id="IPR012318">
    <property type="entry name" value="HTH_CRP"/>
</dbReference>
<dbReference type="SUPFAM" id="SSF46785">
    <property type="entry name" value="Winged helix' DNA-binding domain"/>
    <property type="match status" value="1"/>
</dbReference>
<keyword evidence="3" id="KW-0804">Transcription</keyword>
<dbReference type="EMBL" id="JACHHT010000002">
    <property type="protein sequence ID" value="MBB6522512.1"/>
    <property type="molecule type" value="Genomic_DNA"/>
</dbReference>
<evidence type="ECO:0000256" key="3">
    <source>
        <dbReference type="ARBA" id="ARBA00023163"/>
    </source>
</evidence>
<dbReference type="Pfam" id="PF00027">
    <property type="entry name" value="cNMP_binding"/>
    <property type="match status" value="1"/>
</dbReference>
<dbReference type="CDD" id="cd00038">
    <property type="entry name" value="CAP_ED"/>
    <property type="match status" value="1"/>
</dbReference>
<dbReference type="SUPFAM" id="SSF51206">
    <property type="entry name" value="cAMP-binding domain-like"/>
    <property type="match status" value="1"/>
</dbReference>
<accession>A0A7X0MYW9</accession>
<reference evidence="6 7" key="1">
    <citation type="submission" date="2020-08" db="EMBL/GenBank/DDBJ databases">
        <title>Genomic Encyclopedia of Type Strains, Phase IV (KMG-IV): sequencing the most valuable type-strain genomes for metagenomic binning, comparative biology and taxonomic classification.</title>
        <authorList>
            <person name="Goeker M."/>
        </authorList>
    </citation>
    <scope>NUCLEOTIDE SEQUENCE [LARGE SCALE GENOMIC DNA]</scope>
    <source>
        <strain evidence="6 7">DSM 22368</strain>
    </source>
</reference>
<dbReference type="InterPro" id="IPR014710">
    <property type="entry name" value="RmlC-like_jellyroll"/>
</dbReference>
<keyword evidence="2" id="KW-0238">DNA-binding</keyword>
<evidence type="ECO:0000256" key="1">
    <source>
        <dbReference type="ARBA" id="ARBA00023015"/>
    </source>
</evidence>
<dbReference type="PROSITE" id="PS50042">
    <property type="entry name" value="CNMP_BINDING_3"/>
    <property type="match status" value="1"/>
</dbReference>
<dbReference type="PROSITE" id="PS51063">
    <property type="entry name" value="HTH_CRP_2"/>
    <property type="match status" value="1"/>
</dbReference>
<dbReference type="PANTHER" id="PTHR24567">
    <property type="entry name" value="CRP FAMILY TRANSCRIPTIONAL REGULATORY PROTEIN"/>
    <property type="match status" value="1"/>
</dbReference>
<dbReference type="Pfam" id="PF13545">
    <property type="entry name" value="HTH_Crp_2"/>
    <property type="match status" value="1"/>
</dbReference>
<proteinExistence type="predicted"/>
<dbReference type="RefSeq" id="WP_166845750.1">
    <property type="nucleotide sequence ID" value="NZ_JAAONY010000002.1"/>
</dbReference>
<dbReference type="AlphaFoldDB" id="A0A7X0MYW9"/>
<dbReference type="InterPro" id="IPR036390">
    <property type="entry name" value="WH_DNA-bd_sf"/>
</dbReference>
<dbReference type="InterPro" id="IPR050397">
    <property type="entry name" value="Env_Response_Regulators"/>
</dbReference>
<evidence type="ECO:0000313" key="7">
    <source>
        <dbReference type="Proteomes" id="UP000528457"/>
    </source>
</evidence>
<feature type="domain" description="HTH crp-type" evidence="5">
    <location>
        <begin position="144"/>
        <end position="217"/>
    </location>
</feature>
<keyword evidence="1" id="KW-0805">Transcription regulation</keyword>
<comment type="caution">
    <text evidence="6">The sequence shown here is derived from an EMBL/GenBank/DDBJ whole genome shotgun (WGS) entry which is preliminary data.</text>
</comment>
<evidence type="ECO:0000259" key="5">
    <source>
        <dbReference type="PROSITE" id="PS51063"/>
    </source>
</evidence>
<dbReference type="GO" id="GO:0003677">
    <property type="term" value="F:DNA binding"/>
    <property type="evidence" value="ECO:0007669"/>
    <property type="project" value="UniProtKB-KW"/>
</dbReference>
<dbReference type="SMART" id="SM00100">
    <property type="entry name" value="cNMP"/>
    <property type="match status" value="1"/>
</dbReference>
<gene>
    <name evidence="6" type="ORF">HNR48_002797</name>
</gene>
<evidence type="ECO:0000313" key="6">
    <source>
        <dbReference type="EMBL" id="MBB6522512.1"/>
    </source>
</evidence>
<dbReference type="Gene3D" id="2.60.120.10">
    <property type="entry name" value="Jelly Rolls"/>
    <property type="match status" value="1"/>
</dbReference>
<name>A0A7X0MYW9_9GAMM</name>
<keyword evidence="7" id="KW-1185">Reference proteome</keyword>
<dbReference type="Proteomes" id="UP000528457">
    <property type="component" value="Unassembled WGS sequence"/>
</dbReference>
<evidence type="ECO:0000256" key="2">
    <source>
        <dbReference type="ARBA" id="ARBA00023125"/>
    </source>
</evidence>
<protein>
    <submittedName>
        <fullName evidence="6">CRP-like cAMP-binding protein</fullName>
    </submittedName>
</protein>
<sequence>MDRLQISFNWLNQLEPNVAQAVQSSMSIRHYNAGSTVYHFNDPADNIYQIVSGEVQANHVDSEGNEILYHIMTAGDCFGEVAVIELAPRAQTTVARVDTQLSVLRGEDYNRLSIQYPQINQILLKQQCQRLRMAFSLLESAAIGNLRHKLLKRLQGLADIHGTPHKYGIKLAIFLSQEEMGRMLGVSRQSINREFGVLQKQNKLLLEDGYIVLCESN</sequence>
<dbReference type="InterPro" id="IPR018490">
    <property type="entry name" value="cNMP-bd_dom_sf"/>
</dbReference>
<dbReference type="GO" id="GO:0003700">
    <property type="term" value="F:DNA-binding transcription factor activity"/>
    <property type="evidence" value="ECO:0007669"/>
    <property type="project" value="TreeGrafter"/>
</dbReference>
<feature type="domain" description="Cyclic nucleotide-binding" evidence="4">
    <location>
        <begin position="10"/>
        <end position="112"/>
    </location>
</feature>
<evidence type="ECO:0000259" key="4">
    <source>
        <dbReference type="PROSITE" id="PS50042"/>
    </source>
</evidence>
<organism evidence="6 7">
    <name type="scientific">Pseudoteredinibacter isoporae</name>
    <dbReference type="NCBI Taxonomy" id="570281"/>
    <lineage>
        <taxon>Bacteria</taxon>
        <taxon>Pseudomonadati</taxon>
        <taxon>Pseudomonadota</taxon>
        <taxon>Gammaproteobacteria</taxon>
        <taxon>Cellvibrionales</taxon>
        <taxon>Cellvibrionaceae</taxon>
        <taxon>Pseudoteredinibacter</taxon>
    </lineage>
</organism>